<dbReference type="Proteomes" id="UP000218399">
    <property type="component" value="Unassembled WGS sequence"/>
</dbReference>
<keyword evidence="3" id="KW-1185">Reference proteome</keyword>
<evidence type="ECO:0000256" key="1">
    <source>
        <dbReference type="SAM" id="Coils"/>
    </source>
</evidence>
<dbReference type="AlphaFoldDB" id="A0A2A2EGV7"/>
<accession>A0A2A2EGV7</accession>
<comment type="caution">
    <text evidence="2">The sequence shown here is derived from an EMBL/GenBank/DDBJ whole genome shotgun (WGS) entry which is preliminary data.</text>
</comment>
<feature type="coiled-coil region" evidence="1">
    <location>
        <begin position="133"/>
        <end position="164"/>
    </location>
</feature>
<dbReference type="EMBL" id="MVOH01000006">
    <property type="protein sequence ID" value="PAU68241.1"/>
    <property type="molecule type" value="Genomic_DNA"/>
</dbReference>
<name>A0A2A2EGV7_9BIFI</name>
<evidence type="ECO:0000313" key="3">
    <source>
        <dbReference type="Proteomes" id="UP000218399"/>
    </source>
</evidence>
<sequence>MAEEIEVYGDDDGIMLLGDSEDIQQALAELQISEEHTTDISKAAILKTAHRATKMFGKAQERSGRWVKLTKESAQKAREHGFLRNNATGNFMGVIGKGGKGGIKGNVQFERIAGGFNPAKVANVEMLMLTMALEQAMKEMTDYLKQIDAKVDQVLRQQKNAELAKFLSVAGLVAEAENELSHIGTLSDATWDQLGNSAQTVNEVQQYSLLQLKDIAEKIASSVNDTRTTKDTLVKARSGIGDWLAVAADCLRMRDRIDMLKVQRFIDADITPDLLSKHRFVIAENRRARYHSITDATAHLRQAIKEAVQGKDDTMRVILLPMDAPVVMREGNAIVDALARFDKALGEEYAVTHFSEKQWNDAMGEVGQALADGTGHLLQQAGDNLKEGTKQVGNLVNGAGDQIKKAFGNFPKLW</sequence>
<keyword evidence="1" id="KW-0175">Coiled coil</keyword>
<evidence type="ECO:0000313" key="2">
    <source>
        <dbReference type="EMBL" id="PAU68241.1"/>
    </source>
</evidence>
<organism evidence="2 3">
    <name type="scientific">Bifidobacterium criceti</name>
    <dbReference type="NCBI Taxonomy" id="1960969"/>
    <lineage>
        <taxon>Bacteria</taxon>
        <taxon>Bacillati</taxon>
        <taxon>Actinomycetota</taxon>
        <taxon>Actinomycetes</taxon>
        <taxon>Bifidobacteriales</taxon>
        <taxon>Bifidobacteriaceae</taxon>
        <taxon>Bifidobacterium</taxon>
    </lineage>
</organism>
<reference evidence="2 3" key="1">
    <citation type="journal article" date="2017" name="ISME J.">
        <title>Unveiling bifidobacterial biogeography across the mammalian branch of the tree of life.</title>
        <authorList>
            <person name="Milani C."/>
            <person name="Mangifesta M."/>
            <person name="Mancabelli L."/>
            <person name="Lugli G.A."/>
            <person name="James K."/>
            <person name="Duranti S."/>
            <person name="Turroni F."/>
            <person name="Ferrario C."/>
            <person name="Ossiprandi M.C."/>
            <person name="van Sinderen D."/>
            <person name="Ventura M."/>
        </authorList>
    </citation>
    <scope>NUCLEOTIDE SEQUENCE [LARGE SCALE GENOMIC DNA]</scope>
    <source>
        <strain evidence="3">Ham19E</strain>
    </source>
</reference>
<proteinExistence type="predicted"/>
<gene>
    <name evidence="2" type="ORF">B1526_0426</name>
</gene>
<protein>
    <submittedName>
        <fullName evidence="2">Uncharacterized protein</fullName>
    </submittedName>
</protein>